<dbReference type="InterPro" id="IPR013427">
    <property type="entry name" value="Haem-bd_dom_put"/>
</dbReference>
<evidence type="ECO:0000313" key="6">
    <source>
        <dbReference type="EMBL" id="QDU60113.1"/>
    </source>
</evidence>
<dbReference type="InterPro" id="IPR009056">
    <property type="entry name" value="Cyt_c-like_dom"/>
</dbReference>
<dbReference type="SUPFAM" id="SSF48371">
    <property type="entry name" value="ARM repeat"/>
    <property type="match status" value="1"/>
</dbReference>
<dbReference type="GO" id="GO:0009055">
    <property type="term" value="F:electron transfer activity"/>
    <property type="evidence" value="ECO:0007669"/>
    <property type="project" value="InterPro"/>
</dbReference>
<dbReference type="KEGG" id="knv:Pan216_09500"/>
<dbReference type="PROSITE" id="PS51007">
    <property type="entry name" value="CYTC"/>
    <property type="match status" value="1"/>
</dbReference>
<organism evidence="6 7">
    <name type="scientific">Kolteria novifilia</name>
    <dbReference type="NCBI Taxonomy" id="2527975"/>
    <lineage>
        <taxon>Bacteria</taxon>
        <taxon>Pseudomonadati</taxon>
        <taxon>Planctomycetota</taxon>
        <taxon>Planctomycetia</taxon>
        <taxon>Kolteriales</taxon>
        <taxon>Kolteriaceae</taxon>
        <taxon>Kolteria</taxon>
    </lineage>
</organism>
<dbReference type="EMBL" id="CP036279">
    <property type="protein sequence ID" value="QDU60113.1"/>
    <property type="molecule type" value="Genomic_DNA"/>
</dbReference>
<dbReference type="NCBIfam" id="TIGR02603">
    <property type="entry name" value="CxxCH_TIGR02603"/>
    <property type="match status" value="1"/>
</dbReference>
<keyword evidence="7" id="KW-1185">Reference proteome</keyword>
<evidence type="ECO:0000256" key="1">
    <source>
        <dbReference type="ARBA" id="ARBA00022617"/>
    </source>
</evidence>
<proteinExistence type="predicted"/>
<feature type="domain" description="Cytochrome c" evidence="5">
    <location>
        <begin position="875"/>
        <end position="1007"/>
    </location>
</feature>
<evidence type="ECO:0000256" key="2">
    <source>
        <dbReference type="ARBA" id="ARBA00022723"/>
    </source>
</evidence>
<dbReference type="RefSeq" id="WP_145255449.1">
    <property type="nucleotide sequence ID" value="NZ_CP036279.1"/>
</dbReference>
<dbReference type="SUPFAM" id="SSF50952">
    <property type="entry name" value="Soluble quinoprotein glucose dehydrogenase"/>
    <property type="match status" value="1"/>
</dbReference>
<dbReference type="InterPro" id="IPR036909">
    <property type="entry name" value="Cyt_c-like_dom_sf"/>
</dbReference>
<evidence type="ECO:0000256" key="3">
    <source>
        <dbReference type="ARBA" id="ARBA00023004"/>
    </source>
</evidence>
<dbReference type="Pfam" id="PF23500">
    <property type="entry name" value="DUF7133"/>
    <property type="match status" value="1"/>
</dbReference>
<dbReference type="PANTHER" id="PTHR33546">
    <property type="entry name" value="LARGE, MULTIFUNCTIONAL SECRETED PROTEIN-RELATED"/>
    <property type="match status" value="1"/>
</dbReference>
<dbReference type="InterPro" id="IPR011041">
    <property type="entry name" value="Quinoprot_gluc/sorb_DH_b-prop"/>
</dbReference>
<keyword evidence="2 4" id="KW-0479">Metal-binding</keyword>
<dbReference type="Gene3D" id="1.10.760.10">
    <property type="entry name" value="Cytochrome c-like domain"/>
    <property type="match status" value="1"/>
</dbReference>
<name>A0A518AZH7_9BACT</name>
<dbReference type="InterPro" id="IPR011989">
    <property type="entry name" value="ARM-like"/>
</dbReference>
<dbReference type="InterPro" id="IPR013428">
    <property type="entry name" value="Membrane-bound_put_N"/>
</dbReference>
<dbReference type="AlphaFoldDB" id="A0A518AZH7"/>
<keyword evidence="1 4" id="KW-0349">Heme</keyword>
<gene>
    <name evidence="6" type="ORF">Pan216_09500</name>
</gene>
<sequence>MGGDGGCRFGIFASTSLRLVTSLVVLSTALVARAEFPPIVNSQPPGEGPISPEEAVKKIALPDGFNATLFAGEPDVQQPIAMTFDDRGRLWVAECYTYGGGPFDTSMRDRIIILDDQDNDGRFDKRTVFWDEGEKLTGLVLGFGGVWILNNGRLQFLPDKDANDIPDGPPVTLLDGFNAKEVGHNIVNGLMWGPDGWLYARHGIQATSFPGPPGLPKEERLKLNCGIWRFHPREHTLEVVARGTTNPWGMDYNDVGEFFFTNNVIGHLWHVIPGAHFRRMYGEDFNPYLYELIDQHADHYHWDTGQAWNKSRDASGKHGELGGGHSHCGGMIYLGDNWPEEYRNAIFMCNTHGRRINQNKLERHGSGYVGRRAPDMFFANQPWFRGVSLKYGPDGGVYVSDWVDLGECHDHDGVHRTSGRVYKVTYGTPETPPADLDVGRLSNDELAKLQRHPNAWHARHARRVLQERADAGQDLSSVHREMRELFKSASTDPQRLRALWTLYVTGGADHDWLIEQLDDPSEHVRSWAVRLLVDRLPVSPAAIDKFATMAGSDPSGLVRLYLASALRRLPLEERWAIAEGLASHSEDAKDHNMPLMIWYGIEAAVPADPKRALGLAASTPIPTLRKLIARRLTGRLKEDPASVDALVRLIAEQESAGSQQRMLLGMVDALRGWRTAPAPASWSKVQEQLAKSDDPGVRDGVRELSVVFGDGRALDALRKIAKNTKETPDARREALRILIDSRPKDLVPLLLAMMNDRIMAQTAVRGLASYDDPRIGKELVNKYRRLRHGAKEEAVNTLVSRPVYALALLDAIEAEKIPRQDIAAFHVRQLASFDDPKLKERLQDVWGIVERTPEEKLKLIEEHKRLLTSERLAQADLSHGRLLFKKTCATCHKMYGDGGAIGPDITGSNRHNLDYLLENILNPSGVVPNQYRTSVVVLADGRLVTGMLGRGDGDVVTIQTATEKIAIPADEIDEKHPSKLSLMPDGLFEKLNEEDIRDLIGYLSSRAQVPLPEGEAEAAK</sequence>
<reference evidence="6 7" key="1">
    <citation type="submission" date="2019-02" db="EMBL/GenBank/DDBJ databases">
        <title>Deep-cultivation of Planctomycetes and their phenomic and genomic characterization uncovers novel biology.</title>
        <authorList>
            <person name="Wiegand S."/>
            <person name="Jogler M."/>
            <person name="Boedeker C."/>
            <person name="Pinto D."/>
            <person name="Vollmers J."/>
            <person name="Rivas-Marin E."/>
            <person name="Kohn T."/>
            <person name="Peeters S.H."/>
            <person name="Heuer A."/>
            <person name="Rast P."/>
            <person name="Oberbeckmann S."/>
            <person name="Bunk B."/>
            <person name="Jeske O."/>
            <person name="Meyerdierks A."/>
            <person name="Storesund J.E."/>
            <person name="Kallscheuer N."/>
            <person name="Luecker S."/>
            <person name="Lage O.M."/>
            <person name="Pohl T."/>
            <person name="Merkel B.J."/>
            <person name="Hornburger P."/>
            <person name="Mueller R.-W."/>
            <person name="Bruemmer F."/>
            <person name="Labrenz M."/>
            <person name="Spormann A.M."/>
            <person name="Op den Camp H."/>
            <person name="Overmann J."/>
            <person name="Amann R."/>
            <person name="Jetten M.S.M."/>
            <person name="Mascher T."/>
            <person name="Medema M.H."/>
            <person name="Devos D.P."/>
            <person name="Kaster A.-K."/>
            <person name="Ovreas L."/>
            <person name="Rohde M."/>
            <person name="Galperin M.Y."/>
            <person name="Jogler C."/>
        </authorList>
    </citation>
    <scope>NUCLEOTIDE SEQUENCE [LARGE SCALE GENOMIC DNA]</scope>
    <source>
        <strain evidence="6 7">Pan216</strain>
    </source>
</reference>
<dbReference type="SUPFAM" id="SSF46626">
    <property type="entry name" value="Cytochrome c"/>
    <property type="match status" value="1"/>
</dbReference>
<evidence type="ECO:0000313" key="7">
    <source>
        <dbReference type="Proteomes" id="UP000317093"/>
    </source>
</evidence>
<dbReference type="InterPro" id="IPR011042">
    <property type="entry name" value="6-blade_b-propeller_TolB-like"/>
</dbReference>
<protein>
    <submittedName>
        <fullName evidence="6">Cytochrome c</fullName>
    </submittedName>
</protein>
<accession>A0A518AZH7</accession>
<dbReference type="Gene3D" id="1.25.10.10">
    <property type="entry name" value="Leucine-rich Repeat Variant"/>
    <property type="match status" value="1"/>
</dbReference>
<dbReference type="GO" id="GO:0046872">
    <property type="term" value="F:metal ion binding"/>
    <property type="evidence" value="ECO:0007669"/>
    <property type="project" value="UniProtKB-KW"/>
</dbReference>
<dbReference type="NCBIfam" id="TIGR02604">
    <property type="entry name" value="Piru_Ver_Nterm"/>
    <property type="match status" value="1"/>
</dbReference>
<keyword evidence="3 4" id="KW-0408">Iron</keyword>
<evidence type="ECO:0000259" key="5">
    <source>
        <dbReference type="PROSITE" id="PS51007"/>
    </source>
</evidence>
<dbReference type="InterPro" id="IPR016024">
    <property type="entry name" value="ARM-type_fold"/>
</dbReference>
<dbReference type="PANTHER" id="PTHR33546:SF1">
    <property type="entry name" value="LARGE, MULTIFUNCTIONAL SECRETED PROTEIN"/>
    <property type="match status" value="1"/>
</dbReference>
<dbReference type="InterPro" id="IPR055557">
    <property type="entry name" value="DUF7133"/>
</dbReference>
<dbReference type="OrthoDB" id="225269at2"/>
<dbReference type="Gene3D" id="2.120.10.30">
    <property type="entry name" value="TolB, C-terminal domain"/>
    <property type="match status" value="1"/>
</dbReference>
<dbReference type="GO" id="GO:0020037">
    <property type="term" value="F:heme binding"/>
    <property type="evidence" value="ECO:0007669"/>
    <property type="project" value="InterPro"/>
</dbReference>
<evidence type="ECO:0000256" key="4">
    <source>
        <dbReference type="PROSITE-ProRule" id="PRU00433"/>
    </source>
</evidence>
<dbReference type="Proteomes" id="UP000317093">
    <property type="component" value="Chromosome"/>
</dbReference>